<evidence type="ECO:0000256" key="6">
    <source>
        <dbReference type="RuleBase" id="RU361218"/>
    </source>
</evidence>
<sequence>MPGNKKRKSYGDVDEVMDENDTECCGVSFLRNFIYIFNFIFFLSGISMLCVTGWLFFFNMRFVTIFLSPIYSSIMYLSLSCALFIIFFFTTGCVGARLPKSSCLGCFATCLLLVFLMQISIGVLAYCYQFMVSKELLGSLNKAIAKGYAVDAATTSAVDQMQQQLKCCGSTSYEDWKMNKWLRDNITTSSSPTPTSSKSRSAALKNIGDDEKEVKRVPDSCCITMVAGCGLRIHPSNINTDGCTRGLELVVLDELNLVGSMALGFSILQIFGMIFSCCLVKKLQTWKTEDGKMMLL</sequence>
<dbReference type="EMBL" id="KB096743">
    <property type="protein sequence ID" value="ESO01490.1"/>
    <property type="molecule type" value="Genomic_DNA"/>
</dbReference>
<dbReference type="PRINTS" id="PR00259">
    <property type="entry name" value="TMFOUR"/>
</dbReference>
<proteinExistence type="inferred from homology"/>
<dbReference type="eggNOG" id="KOG3882">
    <property type="taxonomic scope" value="Eukaryota"/>
</dbReference>
<keyword evidence="9" id="KW-1185">Reference proteome</keyword>
<dbReference type="PANTHER" id="PTHR19282:SF562">
    <property type="entry name" value="AT12771P-RELATED"/>
    <property type="match status" value="1"/>
</dbReference>
<dbReference type="OMA" id="HCGQRAH"/>
<reference evidence="7 9" key="2">
    <citation type="journal article" date="2013" name="Nature">
        <title>Insights into bilaterian evolution from three spiralian genomes.</title>
        <authorList>
            <person name="Simakov O."/>
            <person name="Marletaz F."/>
            <person name="Cho S.J."/>
            <person name="Edsinger-Gonzales E."/>
            <person name="Havlak P."/>
            <person name="Hellsten U."/>
            <person name="Kuo D.H."/>
            <person name="Larsson T."/>
            <person name="Lv J."/>
            <person name="Arendt D."/>
            <person name="Savage R."/>
            <person name="Osoegawa K."/>
            <person name="de Jong P."/>
            <person name="Grimwood J."/>
            <person name="Chapman J.A."/>
            <person name="Shapiro H."/>
            <person name="Aerts A."/>
            <person name="Otillar R.P."/>
            <person name="Terry A.Y."/>
            <person name="Boore J.L."/>
            <person name="Grigoriev I.V."/>
            <person name="Lindberg D.R."/>
            <person name="Seaver E.C."/>
            <person name="Weisblat D.A."/>
            <person name="Putnam N.H."/>
            <person name="Rokhsar D.S."/>
        </authorList>
    </citation>
    <scope>NUCLEOTIDE SEQUENCE</scope>
</reference>
<dbReference type="Gene3D" id="1.10.1450.10">
    <property type="entry name" value="Tetraspanin"/>
    <property type="match status" value="1"/>
</dbReference>
<dbReference type="AlphaFoldDB" id="T1FN52"/>
<dbReference type="HOGENOM" id="CLU_055524_5_0_1"/>
<evidence type="ECO:0000256" key="1">
    <source>
        <dbReference type="ARBA" id="ARBA00004141"/>
    </source>
</evidence>
<dbReference type="KEGG" id="hro:HELRODRAFT_185683"/>
<evidence type="ECO:0000256" key="3">
    <source>
        <dbReference type="ARBA" id="ARBA00022692"/>
    </source>
</evidence>
<dbReference type="InParanoid" id="T1FN52"/>
<feature type="transmembrane region" description="Helical" evidence="6">
    <location>
        <begin position="257"/>
        <end position="280"/>
    </location>
</feature>
<evidence type="ECO:0000256" key="5">
    <source>
        <dbReference type="ARBA" id="ARBA00023136"/>
    </source>
</evidence>
<protein>
    <recommendedName>
        <fullName evidence="6">Tetraspanin</fullName>
    </recommendedName>
</protein>
<feature type="transmembrane region" description="Helical" evidence="6">
    <location>
        <begin position="35"/>
        <end position="58"/>
    </location>
</feature>
<dbReference type="InterPro" id="IPR008952">
    <property type="entry name" value="Tetraspanin_EC2_sf"/>
</dbReference>
<gene>
    <name evidence="8" type="primary">20210250</name>
    <name evidence="7" type="ORF">HELRODRAFT_185683</name>
</gene>
<dbReference type="PANTHER" id="PTHR19282">
    <property type="entry name" value="TETRASPANIN"/>
    <property type="match status" value="1"/>
</dbReference>
<dbReference type="SUPFAM" id="SSF48652">
    <property type="entry name" value="Tetraspanin"/>
    <property type="match status" value="1"/>
</dbReference>
<dbReference type="InterPro" id="IPR000301">
    <property type="entry name" value="Tetraspanin_animals"/>
</dbReference>
<dbReference type="OrthoDB" id="9993879at2759"/>
<dbReference type="Proteomes" id="UP000015101">
    <property type="component" value="Unassembled WGS sequence"/>
</dbReference>
<keyword evidence="5 6" id="KW-0472">Membrane</keyword>
<comment type="similarity">
    <text evidence="2 6">Belongs to the tetraspanin (TM4SF) family.</text>
</comment>
<evidence type="ECO:0000313" key="9">
    <source>
        <dbReference type="Proteomes" id="UP000015101"/>
    </source>
</evidence>
<dbReference type="CTD" id="20210250"/>
<evidence type="ECO:0000256" key="2">
    <source>
        <dbReference type="ARBA" id="ARBA00006840"/>
    </source>
</evidence>
<evidence type="ECO:0000256" key="4">
    <source>
        <dbReference type="ARBA" id="ARBA00022989"/>
    </source>
</evidence>
<reference evidence="8" key="3">
    <citation type="submission" date="2015-06" db="UniProtKB">
        <authorList>
            <consortium name="EnsemblMetazoa"/>
        </authorList>
    </citation>
    <scope>IDENTIFICATION</scope>
</reference>
<evidence type="ECO:0000313" key="7">
    <source>
        <dbReference type="EMBL" id="ESO01490.1"/>
    </source>
</evidence>
<name>T1FN52_HELRO</name>
<dbReference type="EMBL" id="AMQM01004920">
    <property type="status" value="NOT_ANNOTATED_CDS"/>
    <property type="molecule type" value="Genomic_DNA"/>
</dbReference>
<dbReference type="RefSeq" id="XP_009020144.1">
    <property type="nucleotide sequence ID" value="XM_009021896.1"/>
</dbReference>
<feature type="transmembrane region" description="Helical" evidence="6">
    <location>
        <begin position="70"/>
        <end position="94"/>
    </location>
</feature>
<evidence type="ECO:0000313" key="8">
    <source>
        <dbReference type="EnsemblMetazoa" id="HelroP185683"/>
    </source>
</evidence>
<dbReference type="FunCoup" id="T1FN52">
    <property type="interactions" value="39"/>
</dbReference>
<dbReference type="InterPro" id="IPR018499">
    <property type="entry name" value="Tetraspanin/Peripherin"/>
</dbReference>
<accession>T1FN52</accession>
<keyword evidence="4 6" id="KW-1133">Transmembrane helix</keyword>
<dbReference type="GeneID" id="20210250"/>
<dbReference type="GO" id="GO:0005886">
    <property type="term" value="C:plasma membrane"/>
    <property type="evidence" value="ECO:0000318"/>
    <property type="project" value="GO_Central"/>
</dbReference>
<reference evidence="9" key="1">
    <citation type="submission" date="2012-12" db="EMBL/GenBank/DDBJ databases">
        <authorList>
            <person name="Hellsten U."/>
            <person name="Grimwood J."/>
            <person name="Chapman J.A."/>
            <person name="Shapiro H."/>
            <person name="Aerts A."/>
            <person name="Otillar R.P."/>
            <person name="Terry A.Y."/>
            <person name="Boore J.L."/>
            <person name="Simakov O."/>
            <person name="Marletaz F."/>
            <person name="Cho S.-J."/>
            <person name="Edsinger-Gonzales E."/>
            <person name="Havlak P."/>
            <person name="Kuo D.-H."/>
            <person name="Larsson T."/>
            <person name="Lv J."/>
            <person name="Arendt D."/>
            <person name="Savage R."/>
            <person name="Osoegawa K."/>
            <person name="de Jong P."/>
            <person name="Lindberg D.R."/>
            <person name="Seaver E.C."/>
            <person name="Weisblat D.A."/>
            <person name="Putnam N.H."/>
            <person name="Grigoriev I.V."/>
            <person name="Rokhsar D.S."/>
        </authorList>
    </citation>
    <scope>NUCLEOTIDE SEQUENCE</scope>
</reference>
<feature type="transmembrane region" description="Helical" evidence="6">
    <location>
        <begin position="106"/>
        <end position="131"/>
    </location>
</feature>
<dbReference type="Pfam" id="PF00335">
    <property type="entry name" value="Tetraspanin"/>
    <property type="match status" value="1"/>
</dbReference>
<dbReference type="PIRSF" id="PIRSF002419">
    <property type="entry name" value="Tetraspanin"/>
    <property type="match status" value="1"/>
</dbReference>
<dbReference type="STRING" id="6412.T1FN52"/>
<dbReference type="EnsemblMetazoa" id="HelroT185683">
    <property type="protein sequence ID" value="HelroP185683"/>
    <property type="gene ID" value="HelroG185683"/>
</dbReference>
<organism evidence="8 9">
    <name type="scientific">Helobdella robusta</name>
    <name type="common">Californian leech</name>
    <dbReference type="NCBI Taxonomy" id="6412"/>
    <lineage>
        <taxon>Eukaryota</taxon>
        <taxon>Metazoa</taxon>
        <taxon>Spiralia</taxon>
        <taxon>Lophotrochozoa</taxon>
        <taxon>Annelida</taxon>
        <taxon>Clitellata</taxon>
        <taxon>Hirudinea</taxon>
        <taxon>Rhynchobdellida</taxon>
        <taxon>Glossiphoniidae</taxon>
        <taxon>Helobdella</taxon>
    </lineage>
</organism>
<keyword evidence="3 6" id="KW-0812">Transmembrane</keyword>
<comment type="subcellular location">
    <subcellularLocation>
        <location evidence="1 6">Membrane</location>
        <topology evidence="1 6">Multi-pass membrane protein</topology>
    </subcellularLocation>
</comment>